<evidence type="ECO:0000256" key="1">
    <source>
        <dbReference type="ARBA" id="ARBA00022801"/>
    </source>
</evidence>
<evidence type="ECO:0000313" key="3">
    <source>
        <dbReference type="EMBL" id="QTA80902.1"/>
    </source>
</evidence>
<dbReference type="InterPro" id="IPR003607">
    <property type="entry name" value="HD/PDEase_dom"/>
</dbReference>
<dbReference type="KEGG" id="dli:dnl_32180"/>
<dbReference type="CDD" id="cd04492">
    <property type="entry name" value="YhaM_OBF_like"/>
    <property type="match status" value="1"/>
</dbReference>
<feature type="domain" description="HD/PDEase" evidence="2">
    <location>
        <begin position="159"/>
        <end position="296"/>
    </location>
</feature>
<dbReference type="AlphaFoldDB" id="A0A975B8R7"/>
<evidence type="ECO:0000259" key="2">
    <source>
        <dbReference type="SMART" id="SM00471"/>
    </source>
</evidence>
<dbReference type="PANTHER" id="PTHR37294">
    <property type="entry name" value="3'-5' EXORIBONUCLEASE YHAM"/>
    <property type="match status" value="1"/>
</dbReference>
<keyword evidence="1" id="KW-0378">Hydrolase</keyword>
<dbReference type="InterPro" id="IPR050798">
    <property type="entry name" value="YhaM_exoribonuc/phosphodiest"/>
</dbReference>
<evidence type="ECO:0000313" key="4">
    <source>
        <dbReference type="Proteomes" id="UP000663720"/>
    </source>
</evidence>
<dbReference type="SUPFAM" id="SSF50249">
    <property type="entry name" value="Nucleic acid-binding proteins"/>
    <property type="match status" value="1"/>
</dbReference>
<sequence length="321" mass="36789">MKKQFIDKLSPGDKVDDLFVLSEKTMSQKKNGDNYLNFTFSDKTGDIKGVAWDNIDQIAAAAKSGDFVRVKGGISDYKGGLQLTVRQIDFCTLESVDPADFLPVTKYDPDKMFEQLKRTVEQYVTDKYLKELIQAFWDDKDFVEKFKRAPAAKKMHHAYIGGLLEHTLSMTVLVQKIAEHYKRTLNGINMSLLLTGTIFHDIGKIREFEYNYKIDYSDEGRLVSHIVIGCGIVDEKIRQVQDFPKQTEMLLKHLIVSHHGSKEFGSPEVPRTIEAVLLNHIDNIDAKMNGLREFIEKEAPDESWTSYNYMMGCHLYKGIKE</sequence>
<dbReference type="SUPFAM" id="SSF109604">
    <property type="entry name" value="HD-domain/PDEase-like"/>
    <property type="match status" value="1"/>
</dbReference>
<dbReference type="EMBL" id="CP061799">
    <property type="protein sequence ID" value="QTA80902.1"/>
    <property type="molecule type" value="Genomic_DNA"/>
</dbReference>
<dbReference type="SMART" id="SM00471">
    <property type="entry name" value="HDc"/>
    <property type="match status" value="1"/>
</dbReference>
<dbReference type="InterPro" id="IPR006675">
    <property type="entry name" value="HDIG_dom"/>
</dbReference>
<dbReference type="GO" id="GO:0003676">
    <property type="term" value="F:nucleic acid binding"/>
    <property type="evidence" value="ECO:0007669"/>
    <property type="project" value="InterPro"/>
</dbReference>
<dbReference type="CDD" id="cd00077">
    <property type="entry name" value="HDc"/>
    <property type="match status" value="1"/>
</dbReference>
<dbReference type="NCBIfam" id="TIGR00277">
    <property type="entry name" value="HDIG"/>
    <property type="match status" value="1"/>
</dbReference>
<dbReference type="InterPro" id="IPR012340">
    <property type="entry name" value="NA-bd_OB-fold"/>
</dbReference>
<proteinExistence type="predicted"/>
<protein>
    <submittedName>
        <fullName evidence="3">3'-5' exoribonuclease</fullName>
    </submittedName>
</protein>
<dbReference type="GO" id="GO:0031125">
    <property type="term" value="P:rRNA 3'-end processing"/>
    <property type="evidence" value="ECO:0007669"/>
    <property type="project" value="TreeGrafter"/>
</dbReference>
<dbReference type="Proteomes" id="UP000663720">
    <property type="component" value="Chromosome"/>
</dbReference>
<dbReference type="Pfam" id="PF01966">
    <property type="entry name" value="HD"/>
    <property type="match status" value="1"/>
</dbReference>
<name>A0A975B8R7_9BACT</name>
<dbReference type="Pfam" id="PF01336">
    <property type="entry name" value="tRNA_anti-codon"/>
    <property type="match status" value="1"/>
</dbReference>
<organism evidence="3 4">
    <name type="scientific">Desulfonema limicola</name>
    <dbReference type="NCBI Taxonomy" id="45656"/>
    <lineage>
        <taxon>Bacteria</taxon>
        <taxon>Pseudomonadati</taxon>
        <taxon>Thermodesulfobacteriota</taxon>
        <taxon>Desulfobacteria</taxon>
        <taxon>Desulfobacterales</taxon>
        <taxon>Desulfococcaceae</taxon>
        <taxon>Desulfonema</taxon>
    </lineage>
</organism>
<dbReference type="InterPro" id="IPR004365">
    <property type="entry name" value="NA-bd_OB_tRNA"/>
</dbReference>
<dbReference type="GO" id="GO:0016787">
    <property type="term" value="F:hydrolase activity"/>
    <property type="evidence" value="ECO:0007669"/>
    <property type="project" value="UniProtKB-KW"/>
</dbReference>
<dbReference type="Gene3D" id="2.40.50.140">
    <property type="entry name" value="Nucleic acid-binding proteins"/>
    <property type="match status" value="1"/>
</dbReference>
<keyword evidence="4" id="KW-1185">Reference proteome</keyword>
<accession>A0A975B8R7</accession>
<dbReference type="PANTHER" id="PTHR37294:SF1">
    <property type="entry name" value="3'-5' EXORIBONUCLEASE YHAM"/>
    <property type="match status" value="1"/>
</dbReference>
<gene>
    <name evidence="3" type="primary">yhaM</name>
    <name evidence="3" type="ORF">dnl_32180</name>
</gene>
<reference evidence="3" key="1">
    <citation type="journal article" date="2021" name="Microb. Physiol.">
        <title>Proteogenomic Insights into the Physiology of Marine, Sulfate-Reducing, Filamentous Desulfonema limicola and Desulfonema magnum.</title>
        <authorList>
            <person name="Schnaars V."/>
            <person name="Wohlbrand L."/>
            <person name="Scheve S."/>
            <person name="Hinrichs C."/>
            <person name="Reinhardt R."/>
            <person name="Rabus R."/>
        </authorList>
    </citation>
    <scope>NUCLEOTIDE SEQUENCE</scope>
    <source>
        <strain evidence="3">5ac10</strain>
    </source>
</reference>
<dbReference type="Gene3D" id="1.10.3210.10">
    <property type="entry name" value="Hypothetical protein af1432"/>
    <property type="match status" value="1"/>
</dbReference>
<dbReference type="InterPro" id="IPR006674">
    <property type="entry name" value="HD_domain"/>
</dbReference>
<dbReference type="RefSeq" id="WP_207692460.1">
    <property type="nucleotide sequence ID" value="NZ_CP061799.1"/>
</dbReference>